<name>A0ABD1UUF8_9LAMI</name>
<comment type="caution">
    <text evidence="1">The sequence shown here is derived from an EMBL/GenBank/DDBJ whole genome shotgun (WGS) entry which is preliminary data.</text>
</comment>
<proteinExistence type="predicted"/>
<organism evidence="1 2">
    <name type="scientific">Forsythia ovata</name>
    <dbReference type="NCBI Taxonomy" id="205694"/>
    <lineage>
        <taxon>Eukaryota</taxon>
        <taxon>Viridiplantae</taxon>
        <taxon>Streptophyta</taxon>
        <taxon>Embryophyta</taxon>
        <taxon>Tracheophyta</taxon>
        <taxon>Spermatophyta</taxon>
        <taxon>Magnoliopsida</taxon>
        <taxon>eudicotyledons</taxon>
        <taxon>Gunneridae</taxon>
        <taxon>Pentapetalae</taxon>
        <taxon>asterids</taxon>
        <taxon>lamiids</taxon>
        <taxon>Lamiales</taxon>
        <taxon>Oleaceae</taxon>
        <taxon>Forsythieae</taxon>
        <taxon>Forsythia</taxon>
    </lineage>
</organism>
<evidence type="ECO:0000313" key="1">
    <source>
        <dbReference type="EMBL" id="KAL2528561.1"/>
    </source>
</evidence>
<dbReference type="AlphaFoldDB" id="A0ABD1UUF8"/>
<gene>
    <name evidence="1" type="ORF">Fot_21162</name>
</gene>
<evidence type="ECO:0000313" key="2">
    <source>
        <dbReference type="Proteomes" id="UP001604277"/>
    </source>
</evidence>
<accession>A0ABD1UUF8</accession>
<dbReference type="Proteomes" id="UP001604277">
    <property type="component" value="Unassembled WGS sequence"/>
</dbReference>
<keyword evidence="2" id="KW-1185">Reference proteome</keyword>
<protein>
    <submittedName>
        <fullName evidence="1">RRM domain-containing protein</fullName>
    </submittedName>
</protein>
<sequence length="265" mass="29379">MPALDCAQLHPCSSRLHRNKEIQISEDDFTQVSRTPYGGYGVYNAYISAVTRYAALGAPTLYDHPSALYGRVGGGGGATFSFKLAVSMTKRTGHRGFGFVTFADVADRVARRSHEICGHQFSDFSIDLSPKKKQITFLRDYCPGATAWEGVDHRSPITGIGHTSLMGQLKLYRKCCWTTDIMPRASAAVPIVEDQFQMPPVVRKSLRKEELLLFNATPPLLPALTLRPPFNLDQSIPTLFPLDSTKTNPPLQIDLPPSMIGERFY</sequence>
<dbReference type="EMBL" id="JBFOLJ010000006">
    <property type="protein sequence ID" value="KAL2528561.1"/>
    <property type="molecule type" value="Genomic_DNA"/>
</dbReference>
<reference evidence="2" key="1">
    <citation type="submission" date="2024-07" db="EMBL/GenBank/DDBJ databases">
        <title>Two chromosome-level genome assemblies of Korean endemic species Abeliophyllum distichum and Forsythia ovata (Oleaceae).</title>
        <authorList>
            <person name="Jang H."/>
        </authorList>
    </citation>
    <scope>NUCLEOTIDE SEQUENCE [LARGE SCALE GENOMIC DNA]</scope>
</reference>